<evidence type="ECO:0000313" key="3">
    <source>
        <dbReference type="EMBL" id="KAH0552887.1"/>
    </source>
</evidence>
<dbReference type="SMART" id="SM00325">
    <property type="entry name" value="RhoGEF"/>
    <property type="match status" value="1"/>
</dbReference>
<dbReference type="CDD" id="cd00014">
    <property type="entry name" value="CH_SF"/>
    <property type="match status" value="1"/>
</dbReference>
<protein>
    <recommendedName>
        <fullName evidence="2">DH domain-containing protein</fullName>
    </recommendedName>
</protein>
<dbReference type="GO" id="GO:0005085">
    <property type="term" value="F:guanyl-nucleotide exchange factor activity"/>
    <property type="evidence" value="ECO:0007669"/>
    <property type="project" value="InterPro"/>
</dbReference>
<dbReference type="InterPro" id="IPR053026">
    <property type="entry name" value="CDC42_GEF"/>
</dbReference>
<feature type="non-terminal residue" evidence="3">
    <location>
        <position position="1"/>
    </location>
</feature>
<dbReference type="GO" id="GO:0043332">
    <property type="term" value="C:mating projection tip"/>
    <property type="evidence" value="ECO:0007669"/>
    <property type="project" value="TreeGrafter"/>
</dbReference>
<feature type="region of interest" description="Disordered" evidence="1">
    <location>
        <begin position="582"/>
        <end position="606"/>
    </location>
</feature>
<dbReference type="Pfam" id="PF06395">
    <property type="entry name" value="CDC24"/>
    <property type="match status" value="1"/>
</dbReference>
<dbReference type="PANTHER" id="PTHR47339">
    <property type="entry name" value="CELL DIVISION CONTROL PROTEIN 24"/>
    <property type="match status" value="1"/>
</dbReference>
<dbReference type="Gene3D" id="2.30.29.30">
    <property type="entry name" value="Pleckstrin-homology domain (PH domain)/Phosphotyrosine-binding domain (PTB)"/>
    <property type="match status" value="1"/>
</dbReference>
<organism evidence="3 4">
    <name type="scientific">Trichoglossum hirsutum</name>
    <dbReference type="NCBI Taxonomy" id="265104"/>
    <lineage>
        <taxon>Eukaryota</taxon>
        <taxon>Fungi</taxon>
        <taxon>Dikarya</taxon>
        <taxon>Ascomycota</taxon>
        <taxon>Pezizomycotina</taxon>
        <taxon>Geoglossomycetes</taxon>
        <taxon>Geoglossales</taxon>
        <taxon>Geoglossaceae</taxon>
        <taxon>Trichoglossum</taxon>
    </lineage>
</organism>
<feature type="domain" description="DH" evidence="2">
    <location>
        <begin position="306"/>
        <end position="481"/>
    </location>
</feature>
<proteinExistence type="predicted"/>
<dbReference type="InterPro" id="IPR035899">
    <property type="entry name" value="DBL_dom_sf"/>
</dbReference>
<reference evidence="3" key="1">
    <citation type="submission" date="2021-03" db="EMBL/GenBank/DDBJ databases">
        <title>Comparative genomics and phylogenomic investigation of the class Geoglossomycetes provide insights into ecological specialization and systematics.</title>
        <authorList>
            <person name="Melie T."/>
            <person name="Pirro S."/>
            <person name="Miller A.N."/>
            <person name="Quandt A."/>
        </authorList>
    </citation>
    <scope>NUCLEOTIDE SEQUENCE</scope>
    <source>
        <strain evidence="3">CAQ_001_2017</strain>
    </source>
</reference>
<name>A0A9P8ICQ6_9PEZI</name>
<dbReference type="Pfam" id="PF15411">
    <property type="entry name" value="PH_10"/>
    <property type="match status" value="1"/>
</dbReference>
<dbReference type="Pfam" id="PF00621">
    <property type="entry name" value="RhoGEF"/>
    <property type="match status" value="1"/>
</dbReference>
<evidence type="ECO:0000313" key="4">
    <source>
        <dbReference type="Proteomes" id="UP000750711"/>
    </source>
</evidence>
<dbReference type="Proteomes" id="UP000750711">
    <property type="component" value="Unassembled WGS sequence"/>
</dbReference>
<dbReference type="AlphaFoldDB" id="A0A9P8ICQ6"/>
<dbReference type="PANTHER" id="PTHR47339:SF1">
    <property type="entry name" value="CELL DIVISION CONTROL PROTEIN 24"/>
    <property type="match status" value="1"/>
</dbReference>
<dbReference type="GO" id="GO:0000935">
    <property type="term" value="C:division septum"/>
    <property type="evidence" value="ECO:0007669"/>
    <property type="project" value="TreeGrafter"/>
</dbReference>
<evidence type="ECO:0000256" key="1">
    <source>
        <dbReference type="SAM" id="MobiDB-lite"/>
    </source>
</evidence>
<dbReference type="GO" id="GO:0030010">
    <property type="term" value="P:establishment of cell polarity"/>
    <property type="evidence" value="ECO:0007669"/>
    <property type="project" value="TreeGrafter"/>
</dbReference>
<comment type="caution">
    <text evidence="3">The sequence shown here is derived from an EMBL/GenBank/DDBJ whole genome shotgun (WGS) entry which is preliminary data.</text>
</comment>
<dbReference type="GO" id="GO:0031106">
    <property type="term" value="P:septin ring organization"/>
    <property type="evidence" value="ECO:0007669"/>
    <property type="project" value="TreeGrafter"/>
</dbReference>
<dbReference type="EMBL" id="JAGHQM010001724">
    <property type="protein sequence ID" value="KAH0552887.1"/>
    <property type="molecule type" value="Genomic_DNA"/>
</dbReference>
<dbReference type="GO" id="GO:0005634">
    <property type="term" value="C:nucleus"/>
    <property type="evidence" value="ECO:0007669"/>
    <property type="project" value="TreeGrafter"/>
</dbReference>
<accession>A0A9P8ICQ6</accession>
<dbReference type="GO" id="GO:0005737">
    <property type="term" value="C:cytoplasm"/>
    <property type="evidence" value="ECO:0007669"/>
    <property type="project" value="TreeGrafter"/>
</dbReference>
<dbReference type="InterPro" id="IPR010481">
    <property type="entry name" value="Cdc24/Scd1_N"/>
</dbReference>
<dbReference type="SUPFAM" id="SSF48065">
    <property type="entry name" value="DBL homology domain (DH-domain)"/>
    <property type="match status" value="1"/>
</dbReference>
<dbReference type="PROSITE" id="PS50010">
    <property type="entry name" value="DH_2"/>
    <property type="match status" value="1"/>
</dbReference>
<evidence type="ECO:0000259" key="2">
    <source>
        <dbReference type="PROSITE" id="PS50010"/>
    </source>
</evidence>
<dbReference type="CDD" id="cd00160">
    <property type="entry name" value="RhoGEF"/>
    <property type="match status" value="1"/>
</dbReference>
<gene>
    <name evidence="3" type="ORF">GP486_006912</name>
</gene>
<keyword evidence="4" id="KW-1185">Reference proteome</keyword>
<dbReference type="InterPro" id="IPR011993">
    <property type="entry name" value="PH-like_dom_sf"/>
</dbReference>
<dbReference type="Gene3D" id="1.20.900.10">
    <property type="entry name" value="Dbl homology (DH) domain"/>
    <property type="match status" value="1"/>
</dbReference>
<sequence length="821" mass="91698">LFFVRNDQRCSPPPLLLPGLTFGRVGHGDSLGVPRPAQAAHRDLTSLSLLKARTGSVTDMMTVELPHASLSRTHTAPSAVHARSLNGAIGNPVAHRPGIAGGSIGMTHASANSSQQLNGNPSPVLAAPLGNSRVVASDNIVNQTADSSKSLYQICLSLQQRLSEVPGFEEHLKENSYDDGHSGDDTDPVNSMWRCLRKGYPLMTIYNALGPAQRLEIDESKVTPANRPKKASFLFVNACLKDLGFPPDECFVITDLFGDDTTGFVKVTKVVSRVLDMLKERNLLQTTAVYDSDTETITDKNQKRTYRDHVVAELVDTERKYVQDLEVLQQFKKLVQETGAVAGDVIFTIFMNLNALLDFQRRFLIRVETTNTQSEDAQQWGQLFVTYEESFRVYEPYIANQHKCTATAEQEFESLRSVRHPITVDWTTFSGFLLKPVQRLTKYPLLLKDLRDKCNASPEQQSDLDSGYHASQRVLERANDAVDKVARNEAVEDLVTRVEDWKGHRIEQFGELLLYGTFTVVKGDGRTDVEREVGIDVRFEDDRKAPRHLDEAKEALELAAELQRSGLNIGFPSTVLKDLSRRKPEPLALRPSSEEGSEGDLKTPRSLKSFFLRTPRSAGLRTPSTPSASELLGRLRDLNASQVSSNESEGSAGAYALVPNTPSRKSKIDHKHGLLEAYNFHYEMNGFFSDQTVCLETESKSTLYNPATKRSILEEKYADEMHLRCWDAIQYKIYLFERILLCCKENNQNKQKNKVISINKPAADKKGKSKLQLKGRIFMQNVTDTLCLQKPGKDRFDEAGPASLETESFSRLVHGANMVEG</sequence>
<dbReference type="InterPro" id="IPR000219">
    <property type="entry name" value="DH_dom"/>
</dbReference>